<keyword evidence="3" id="KW-1185">Reference proteome</keyword>
<evidence type="ECO:0000256" key="1">
    <source>
        <dbReference type="SAM" id="Phobius"/>
    </source>
</evidence>
<keyword evidence="1" id="KW-0812">Transmembrane</keyword>
<organism evidence="2 3">
    <name type="scientific">Inmirania thermothiophila</name>
    <dbReference type="NCBI Taxonomy" id="1750597"/>
    <lineage>
        <taxon>Bacteria</taxon>
        <taxon>Pseudomonadati</taxon>
        <taxon>Pseudomonadota</taxon>
        <taxon>Gammaproteobacteria</taxon>
        <taxon>Chromatiales</taxon>
        <taxon>Ectothiorhodospiraceae</taxon>
        <taxon>Inmirania</taxon>
    </lineage>
</organism>
<feature type="transmembrane region" description="Helical" evidence="1">
    <location>
        <begin position="319"/>
        <end position="338"/>
    </location>
</feature>
<dbReference type="RefSeq" id="WP_211331958.1">
    <property type="nucleotide sequence ID" value="NZ_RJVI01000002.1"/>
</dbReference>
<gene>
    <name evidence="2" type="ORF">EDC57_2128</name>
</gene>
<feature type="transmembrane region" description="Helical" evidence="1">
    <location>
        <begin position="64"/>
        <end position="82"/>
    </location>
</feature>
<evidence type="ECO:0000313" key="2">
    <source>
        <dbReference type="EMBL" id="ROR32913.1"/>
    </source>
</evidence>
<feature type="transmembrane region" description="Helical" evidence="1">
    <location>
        <begin position="94"/>
        <end position="114"/>
    </location>
</feature>
<name>A0A3N1Y249_9GAMM</name>
<sequence>MAAARASLERGWLGPAAGAPAGRGWRALRRLASLRLTLAVLVLLAVGVIWAYRFGSAAGGSATWPLVGPLALLALNLGAAVATHPAFRRHPALLVFHLALLAVVGLVAAGRLTYLKGRVELSSGEVFAGELDGHEAGPLHPWRLDRVRFANEGFTIEYAPGRQRRETFNRVRVWHPDGREEVLVIGDHRPLIVAGYRFYTTFNKGFAPAFVWRPDAGPPVAGTVHLPAYPLNEYRQANTWRPPGSRTEVWVQLRIDGEVLPPDRPARFAPPARYRLVVRVGEMRRELAPGESVRLPDGVLVFQGLRTWMGYQVFYDPTLPWLVAAAVVGAAALGWHYLARFRRHPWREA</sequence>
<dbReference type="Proteomes" id="UP000276634">
    <property type="component" value="Unassembled WGS sequence"/>
</dbReference>
<dbReference type="AlphaFoldDB" id="A0A3N1Y249"/>
<accession>A0A3N1Y249</accession>
<keyword evidence="1" id="KW-0472">Membrane</keyword>
<proteinExistence type="predicted"/>
<reference evidence="2 3" key="1">
    <citation type="submission" date="2018-11" db="EMBL/GenBank/DDBJ databases">
        <title>Genomic Encyclopedia of Type Strains, Phase IV (KMG-IV): sequencing the most valuable type-strain genomes for metagenomic binning, comparative biology and taxonomic classification.</title>
        <authorList>
            <person name="Goeker M."/>
        </authorList>
    </citation>
    <scope>NUCLEOTIDE SEQUENCE [LARGE SCALE GENOMIC DNA]</scope>
    <source>
        <strain evidence="2 3">DSM 100275</strain>
    </source>
</reference>
<feature type="transmembrane region" description="Helical" evidence="1">
    <location>
        <begin position="32"/>
        <end position="52"/>
    </location>
</feature>
<evidence type="ECO:0000313" key="3">
    <source>
        <dbReference type="Proteomes" id="UP000276634"/>
    </source>
</evidence>
<keyword evidence="1" id="KW-1133">Transmembrane helix</keyword>
<comment type="caution">
    <text evidence="2">The sequence shown here is derived from an EMBL/GenBank/DDBJ whole genome shotgun (WGS) entry which is preliminary data.</text>
</comment>
<dbReference type="EMBL" id="RJVI01000002">
    <property type="protein sequence ID" value="ROR32913.1"/>
    <property type="molecule type" value="Genomic_DNA"/>
</dbReference>
<protein>
    <submittedName>
        <fullName evidence="2">Cytochrome c biogenesis protein</fullName>
    </submittedName>
</protein>